<evidence type="ECO:0000256" key="1">
    <source>
        <dbReference type="ARBA" id="ARBA00007689"/>
    </source>
</evidence>
<dbReference type="Proteomes" id="UP000178759">
    <property type="component" value="Unassembled WGS sequence"/>
</dbReference>
<proteinExistence type="inferred from homology"/>
<feature type="domain" description="YCII-related" evidence="2">
    <location>
        <begin position="1"/>
        <end position="89"/>
    </location>
</feature>
<sequence length="116" mass="13392">MQFLVIGKDGKDEKAAERRLAVREAHLLLGDQMEASGKRWYGCVLKDDKGKMIGSMAILDFLSEEELKKYLNKEPYIVGKVWKTVEIYKCEVKNPWKFNRPESFFNTKTGSQRSLG</sequence>
<comment type="similarity">
    <text evidence="1">Belongs to the YciI family.</text>
</comment>
<dbReference type="EMBL" id="MFJV01000001">
    <property type="protein sequence ID" value="OGG24300.1"/>
    <property type="molecule type" value="Genomic_DNA"/>
</dbReference>
<reference evidence="3 4" key="1">
    <citation type="journal article" date="2016" name="Nat. Commun.">
        <title>Thousands of microbial genomes shed light on interconnected biogeochemical processes in an aquifer system.</title>
        <authorList>
            <person name="Anantharaman K."/>
            <person name="Brown C.T."/>
            <person name="Hug L.A."/>
            <person name="Sharon I."/>
            <person name="Castelle C.J."/>
            <person name="Probst A.J."/>
            <person name="Thomas B.C."/>
            <person name="Singh A."/>
            <person name="Wilkins M.J."/>
            <person name="Karaoz U."/>
            <person name="Brodie E.L."/>
            <person name="Williams K.H."/>
            <person name="Hubbard S.S."/>
            <person name="Banfield J.F."/>
        </authorList>
    </citation>
    <scope>NUCLEOTIDE SEQUENCE [LARGE SCALE GENOMIC DNA]</scope>
</reference>
<dbReference type="AlphaFoldDB" id="A0A1F6AHS9"/>
<organism evidence="3 4">
    <name type="scientific">Candidatus Gottesmanbacteria bacterium RIFCSPLOWO2_01_FULL_43_11b</name>
    <dbReference type="NCBI Taxonomy" id="1798392"/>
    <lineage>
        <taxon>Bacteria</taxon>
        <taxon>Candidatus Gottesmaniibacteriota</taxon>
    </lineage>
</organism>
<dbReference type="PANTHER" id="PTHR33606">
    <property type="entry name" value="PROTEIN YCII"/>
    <property type="match status" value="1"/>
</dbReference>
<dbReference type="Pfam" id="PF03795">
    <property type="entry name" value="YCII"/>
    <property type="match status" value="1"/>
</dbReference>
<accession>A0A1F6AHS9</accession>
<evidence type="ECO:0000259" key="2">
    <source>
        <dbReference type="Pfam" id="PF03795"/>
    </source>
</evidence>
<evidence type="ECO:0000313" key="4">
    <source>
        <dbReference type="Proteomes" id="UP000178759"/>
    </source>
</evidence>
<dbReference type="InterPro" id="IPR051807">
    <property type="entry name" value="Sec-metab_biosynth-assoc"/>
</dbReference>
<dbReference type="STRING" id="1798392.A3A79_03890"/>
<dbReference type="Gene3D" id="3.30.70.1060">
    <property type="entry name" value="Dimeric alpha+beta barrel"/>
    <property type="match status" value="1"/>
</dbReference>
<gene>
    <name evidence="3" type="ORF">A3A79_03890</name>
</gene>
<dbReference type="PANTHER" id="PTHR33606:SF3">
    <property type="entry name" value="PROTEIN YCII"/>
    <property type="match status" value="1"/>
</dbReference>
<dbReference type="InterPro" id="IPR011008">
    <property type="entry name" value="Dimeric_a/b-barrel"/>
</dbReference>
<protein>
    <recommendedName>
        <fullName evidence="2">YCII-related domain-containing protein</fullName>
    </recommendedName>
</protein>
<dbReference type="InterPro" id="IPR005545">
    <property type="entry name" value="YCII"/>
</dbReference>
<dbReference type="SUPFAM" id="SSF54909">
    <property type="entry name" value="Dimeric alpha+beta barrel"/>
    <property type="match status" value="1"/>
</dbReference>
<name>A0A1F6AHS9_9BACT</name>
<comment type="caution">
    <text evidence="3">The sequence shown here is derived from an EMBL/GenBank/DDBJ whole genome shotgun (WGS) entry which is preliminary data.</text>
</comment>
<evidence type="ECO:0000313" key="3">
    <source>
        <dbReference type="EMBL" id="OGG24300.1"/>
    </source>
</evidence>